<proteinExistence type="predicted"/>
<dbReference type="Proteomes" id="UP000001444">
    <property type="component" value="Chromosome"/>
</dbReference>
<evidence type="ECO:0000313" key="2">
    <source>
        <dbReference type="Proteomes" id="UP000001444"/>
    </source>
</evidence>
<dbReference type="GeneID" id="24306937"/>
<dbReference type="KEGG" id="scb:SCAB_64721"/>
<accession>C9ZE43</accession>
<dbReference type="AlphaFoldDB" id="C9ZE43"/>
<name>C9ZE43_STRSW</name>
<keyword evidence="2" id="KW-1185">Reference proteome</keyword>
<protein>
    <submittedName>
        <fullName evidence="1">Uncharacterized protein</fullName>
    </submittedName>
</protein>
<organism evidence="1 2">
    <name type="scientific">Streptomyces scabiei (strain 87.22)</name>
    <dbReference type="NCBI Taxonomy" id="680198"/>
    <lineage>
        <taxon>Bacteria</taxon>
        <taxon>Bacillati</taxon>
        <taxon>Actinomycetota</taxon>
        <taxon>Actinomycetes</taxon>
        <taxon>Kitasatosporales</taxon>
        <taxon>Streptomycetaceae</taxon>
        <taxon>Streptomyces</taxon>
    </lineage>
</organism>
<reference evidence="1 2" key="1">
    <citation type="journal article" date="2010" name="Mol. Plant Microbe Interact.">
        <title>Streptomyces scabies 87-22 contains a coronafacic acid-like biosynthetic cluster that contributes to plant-microbe interactions.</title>
        <authorList>
            <person name="Bignell D.R."/>
            <person name="Seipke R.F."/>
            <person name="Huguet-Tapia J.C."/>
            <person name="Chambers A.H."/>
            <person name="Parry R.J."/>
            <person name="Loria R."/>
        </authorList>
    </citation>
    <scope>NUCLEOTIDE SEQUENCE [LARGE SCALE GENOMIC DNA]</scope>
    <source>
        <strain evidence="1 2">87.22</strain>
    </source>
</reference>
<dbReference type="EMBL" id="FN554889">
    <property type="protein sequence ID" value="CBG73475.1"/>
    <property type="molecule type" value="Genomic_DNA"/>
</dbReference>
<gene>
    <name evidence="1" type="ordered locus">SCAB_64721</name>
</gene>
<dbReference type="RefSeq" id="WP_013004032.1">
    <property type="nucleotide sequence ID" value="NC_013929.1"/>
</dbReference>
<sequence>MTETRQPVPTPAAVAALPVPYERTRWEAAVLARQLHYRTLAVALILSHHAGPGGILAEDGIQRTGRMRELTMISSENIRQALRYLEVLGLLVRVPLSASAPRGVARGIVLTVPARHERPPHPGERP</sequence>
<dbReference type="STRING" id="680198.SCAB_64721"/>
<evidence type="ECO:0000313" key="1">
    <source>
        <dbReference type="EMBL" id="CBG73475.1"/>
    </source>
</evidence>
<dbReference type="HOGENOM" id="CLU_1980418_0_0_11"/>